<sequence length="118" mass="13550">MPHILKYNGMAIAENIEFARTVVSQTLGLMFRRHIPPGYAMVFVLRKPSSVNVHMLFMRFPIDVIFLNNEKKIAGLSRLNPWTGHKAMKNIKYVIETHAGSIERYDLSIGGQMEFEDI</sequence>
<dbReference type="PANTHER" id="PTHR37953">
    <property type="entry name" value="UPF0127 PROTEIN MJ1496"/>
    <property type="match status" value="1"/>
</dbReference>
<gene>
    <name evidence="1" type="ORF">MNV_820017</name>
</gene>
<name>A0A284VTV8_9EURY</name>
<dbReference type="EMBL" id="FZMP01000232">
    <property type="protein sequence ID" value="SNQ62712.1"/>
    <property type="molecule type" value="Genomic_DNA"/>
</dbReference>
<dbReference type="Proteomes" id="UP000218615">
    <property type="component" value="Unassembled WGS sequence"/>
</dbReference>
<dbReference type="AlphaFoldDB" id="A0A284VTV8"/>
<dbReference type="Pfam" id="PF02643">
    <property type="entry name" value="DUF192"/>
    <property type="match status" value="1"/>
</dbReference>
<proteinExistence type="predicted"/>
<evidence type="ECO:0000313" key="1">
    <source>
        <dbReference type="EMBL" id="SNQ62712.1"/>
    </source>
</evidence>
<keyword evidence="2" id="KW-1185">Reference proteome</keyword>
<dbReference type="RefSeq" id="WP_096207238.1">
    <property type="nucleotide sequence ID" value="NZ_FZMP01000232.1"/>
</dbReference>
<dbReference type="OrthoDB" id="64208at2157"/>
<accession>A0A284VTV8</accession>
<evidence type="ECO:0000313" key="2">
    <source>
        <dbReference type="Proteomes" id="UP000218615"/>
    </source>
</evidence>
<protein>
    <recommendedName>
        <fullName evidence="3">DUF192 domain-containing protein</fullName>
    </recommendedName>
</protein>
<evidence type="ECO:0008006" key="3">
    <source>
        <dbReference type="Google" id="ProtNLM"/>
    </source>
</evidence>
<dbReference type="InterPro" id="IPR003795">
    <property type="entry name" value="DUF192"/>
</dbReference>
<reference evidence="2" key="1">
    <citation type="submission" date="2017-06" db="EMBL/GenBank/DDBJ databases">
        <authorList>
            <person name="Cremers G."/>
        </authorList>
    </citation>
    <scope>NUCLEOTIDE SEQUENCE [LARGE SCALE GENOMIC DNA]</scope>
</reference>
<dbReference type="Gene3D" id="2.60.120.1140">
    <property type="entry name" value="Protein of unknown function DUF192"/>
    <property type="match status" value="1"/>
</dbReference>
<dbReference type="PANTHER" id="PTHR37953:SF1">
    <property type="entry name" value="UPF0127 PROTEIN MJ1496"/>
    <property type="match status" value="1"/>
</dbReference>
<organism evidence="1 2">
    <name type="scientific">Candidatus Methanoperedens nitratireducens</name>
    <dbReference type="NCBI Taxonomy" id="1392998"/>
    <lineage>
        <taxon>Archaea</taxon>
        <taxon>Methanobacteriati</taxon>
        <taxon>Methanobacteriota</taxon>
        <taxon>Stenosarchaea group</taxon>
        <taxon>Methanomicrobia</taxon>
        <taxon>Methanosarcinales</taxon>
        <taxon>ANME-2 cluster</taxon>
        <taxon>Candidatus Methanoperedentaceae</taxon>
        <taxon>Candidatus Methanoperedens</taxon>
    </lineage>
</organism>
<dbReference type="InterPro" id="IPR038695">
    <property type="entry name" value="Saro_0823-like_sf"/>
</dbReference>